<accession>A0AAE0BCU7</accession>
<dbReference type="AlphaFoldDB" id="A0AAE0BCU7"/>
<reference evidence="2 3" key="1">
    <citation type="journal article" date="2015" name="Genome Biol. Evol.">
        <title>Comparative Genomics of a Bacterivorous Green Alga Reveals Evolutionary Causalities and Consequences of Phago-Mixotrophic Mode of Nutrition.</title>
        <authorList>
            <person name="Burns J.A."/>
            <person name="Paasch A."/>
            <person name="Narechania A."/>
            <person name="Kim E."/>
        </authorList>
    </citation>
    <scope>NUCLEOTIDE SEQUENCE [LARGE SCALE GENOMIC DNA]</scope>
    <source>
        <strain evidence="2 3">PLY_AMNH</strain>
    </source>
</reference>
<keyword evidence="3" id="KW-1185">Reference proteome</keyword>
<organism evidence="2 3">
    <name type="scientific">Cymbomonas tetramitiformis</name>
    <dbReference type="NCBI Taxonomy" id="36881"/>
    <lineage>
        <taxon>Eukaryota</taxon>
        <taxon>Viridiplantae</taxon>
        <taxon>Chlorophyta</taxon>
        <taxon>Pyramimonadophyceae</taxon>
        <taxon>Pyramimonadales</taxon>
        <taxon>Pyramimonadaceae</taxon>
        <taxon>Cymbomonas</taxon>
    </lineage>
</organism>
<protein>
    <submittedName>
        <fullName evidence="2">Uncharacterized protein</fullName>
    </submittedName>
</protein>
<gene>
    <name evidence="2" type="ORF">CYMTET_55519</name>
</gene>
<sequence length="255" mass="27461">MIQLRATLDGNASAQGGPEARRAKLAFIEEKVYHNADGFVAEPIFTQWLQEFEASRRRAVMNNTTKKAAQQSTRSKIGSGTTTVELADLAQPPPHRISLDADAARALGLAEGPALMRDVCTTNLLGSSPSWDRAEAADSLGEGTAEEGSLARGGRRCGGAAVGVSWSENHLAARTYAAVRSRSFTTGSDAIAAHLDNGAWGRTKKTQKLMRLGKTNDWCFSFDLQDGYDCVGIDPDFQKFMQFDVPGDLFQCGAQ</sequence>
<dbReference type="Proteomes" id="UP001190700">
    <property type="component" value="Unassembled WGS sequence"/>
</dbReference>
<evidence type="ECO:0000313" key="2">
    <source>
        <dbReference type="EMBL" id="KAK3234206.1"/>
    </source>
</evidence>
<dbReference type="EMBL" id="LGRX02035541">
    <property type="protein sequence ID" value="KAK3234206.1"/>
    <property type="molecule type" value="Genomic_DNA"/>
</dbReference>
<evidence type="ECO:0000256" key="1">
    <source>
        <dbReference type="SAM" id="MobiDB-lite"/>
    </source>
</evidence>
<feature type="region of interest" description="Disordered" evidence="1">
    <location>
        <begin position="135"/>
        <end position="155"/>
    </location>
</feature>
<name>A0AAE0BCU7_9CHLO</name>
<evidence type="ECO:0000313" key="3">
    <source>
        <dbReference type="Proteomes" id="UP001190700"/>
    </source>
</evidence>
<comment type="caution">
    <text evidence="2">The sequence shown here is derived from an EMBL/GenBank/DDBJ whole genome shotgun (WGS) entry which is preliminary data.</text>
</comment>
<proteinExistence type="predicted"/>